<feature type="region of interest" description="Disordered" evidence="1">
    <location>
        <begin position="1"/>
        <end position="32"/>
    </location>
</feature>
<name>X1S1C0_9ZZZZ</name>
<dbReference type="AlphaFoldDB" id="X1S1C0"/>
<comment type="caution">
    <text evidence="2">The sequence shown here is derived from an EMBL/GenBank/DDBJ whole genome shotgun (WGS) entry which is preliminary data.</text>
</comment>
<evidence type="ECO:0000256" key="1">
    <source>
        <dbReference type="SAM" id="MobiDB-lite"/>
    </source>
</evidence>
<proteinExistence type="predicted"/>
<organism evidence="2">
    <name type="scientific">marine sediment metagenome</name>
    <dbReference type="NCBI Taxonomy" id="412755"/>
    <lineage>
        <taxon>unclassified sequences</taxon>
        <taxon>metagenomes</taxon>
        <taxon>ecological metagenomes</taxon>
    </lineage>
</organism>
<feature type="non-terminal residue" evidence="2">
    <location>
        <position position="1"/>
    </location>
</feature>
<evidence type="ECO:0000313" key="2">
    <source>
        <dbReference type="EMBL" id="GAI86683.1"/>
    </source>
</evidence>
<protein>
    <submittedName>
        <fullName evidence="2">Uncharacterized protein</fullName>
    </submittedName>
</protein>
<reference evidence="2" key="1">
    <citation type="journal article" date="2014" name="Front. Microbiol.">
        <title>High frequency of phylogenetically diverse reductive dehalogenase-homologous genes in deep subseafloor sedimentary metagenomes.</title>
        <authorList>
            <person name="Kawai M."/>
            <person name="Futagami T."/>
            <person name="Toyoda A."/>
            <person name="Takaki Y."/>
            <person name="Nishi S."/>
            <person name="Hori S."/>
            <person name="Arai W."/>
            <person name="Tsubouchi T."/>
            <person name="Morono Y."/>
            <person name="Uchiyama I."/>
            <person name="Ito T."/>
            <person name="Fujiyama A."/>
            <person name="Inagaki F."/>
            <person name="Takami H."/>
        </authorList>
    </citation>
    <scope>NUCLEOTIDE SEQUENCE</scope>
    <source>
        <strain evidence="2">Expedition CK06-06</strain>
    </source>
</reference>
<sequence length="50" mass="5354">SEQKEDSKGGYSFGRDWGSKVPSAKPQGGTSEAGVCHFCELVFGARSYPK</sequence>
<gene>
    <name evidence="2" type="ORF">S12H4_19937</name>
</gene>
<dbReference type="EMBL" id="BARW01010035">
    <property type="protein sequence ID" value="GAI86683.1"/>
    <property type="molecule type" value="Genomic_DNA"/>
</dbReference>
<accession>X1S1C0</accession>